<dbReference type="EMBL" id="JACHXJ010000001">
    <property type="protein sequence ID" value="MBB3127063.1"/>
    <property type="molecule type" value="Genomic_DNA"/>
</dbReference>
<dbReference type="RefSeq" id="WP_183581238.1">
    <property type="nucleotide sequence ID" value="NZ_JACHXJ010000001.1"/>
</dbReference>
<name>A0A839TKL5_9BACL</name>
<protein>
    <submittedName>
        <fullName evidence="1">Uncharacterized protein</fullName>
    </submittedName>
</protein>
<evidence type="ECO:0000313" key="2">
    <source>
        <dbReference type="Proteomes" id="UP000517523"/>
    </source>
</evidence>
<proteinExistence type="predicted"/>
<dbReference type="Gene3D" id="2.40.30.10">
    <property type="entry name" value="Translation factors"/>
    <property type="match status" value="1"/>
</dbReference>
<organism evidence="1 2">
    <name type="scientific">Paenibacillus rhizosphaerae</name>
    <dbReference type="NCBI Taxonomy" id="297318"/>
    <lineage>
        <taxon>Bacteria</taxon>
        <taxon>Bacillati</taxon>
        <taxon>Bacillota</taxon>
        <taxon>Bacilli</taxon>
        <taxon>Bacillales</taxon>
        <taxon>Paenibacillaceae</taxon>
        <taxon>Paenibacillus</taxon>
    </lineage>
</organism>
<dbReference type="AlphaFoldDB" id="A0A839TKL5"/>
<dbReference type="Proteomes" id="UP000517523">
    <property type="component" value="Unassembled WGS sequence"/>
</dbReference>
<evidence type="ECO:0000313" key="1">
    <source>
        <dbReference type="EMBL" id="MBB3127063.1"/>
    </source>
</evidence>
<comment type="caution">
    <text evidence="1">The sequence shown here is derived from an EMBL/GenBank/DDBJ whole genome shotgun (WGS) entry which is preliminary data.</text>
</comment>
<gene>
    <name evidence="1" type="ORF">FHS19_001717</name>
</gene>
<accession>A0A839TKL5</accession>
<reference evidence="1 2" key="1">
    <citation type="submission" date="2020-08" db="EMBL/GenBank/DDBJ databases">
        <title>Genomic Encyclopedia of Type Strains, Phase III (KMG-III): the genomes of soil and plant-associated and newly described type strains.</title>
        <authorList>
            <person name="Whitman W."/>
        </authorList>
    </citation>
    <scope>NUCLEOTIDE SEQUENCE [LARGE SCALE GENOMIC DNA]</scope>
    <source>
        <strain evidence="1 2">CECT 5831</strain>
    </source>
</reference>
<sequence length="132" mass="15496">MWIPYTQIRKHEPDFRVRYKFFSQEEGGRKTLPHQGYRSDFFYEGDNLKDGIYMIHPEFEDATGNIILDDTTPVPLEGTARMWIIFPEMRKRVHINKLRNGVKGYFMEGSRKVATAEVIEILELHSNAESLS</sequence>